<dbReference type="EMBL" id="LR134350">
    <property type="protein sequence ID" value="VEG29296.1"/>
    <property type="molecule type" value="Genomic_DNA"/>
</dbReference>
<feature type="compositionally biased region" description="Low complexity" evidence="1">
    <location>
        <begin position="1"/>
        <end position="25"/>
    </location>
</feature>
<evidence type="ECO:0000256" key="1">
    <source>
        <dbReference type="SAM" id="MobiDB-lite"/>
    </source>
</evidence>
<accession>A0A3S4RGI2</accession>
<protein>
    <submittedName>
        <fullName evidence="2">Uncharacterized protein</fullName>
    </submittedName>
</protein>
<evidence type="ECO:0000313" key="2">
    <source>
        <dbReference type="EMBL" id="VEG29296.1"/>
    </source>
</evidence>
<organism evidence="2 3">
    <name type="scientific">Actinomyces howellii</name>
    <dbReference type="NCBI Taxonomy" id="52771"/>
    <lineage>
        <taxon>Bacteria</taxon>
        <taxon>Bacillati</taxon>
        <taxon>Actinomycetota</taxon>
        <taxon>Actinomycetes</taxon>
        <taxon>Actinomycetales</taxon>
        <taxon>Actinomycetaceae</taxon>
        <taxon>Actinomyces</taxon>
    </lineage>
</organism>
<evidence type="ECO:0000313" key="3">
    <source>
        <dbReference type="Proteomes" id="UP000266895"/>
    </source>
</evidence>
<proteinExistence type="predicted"/>
<keyword evidence="3" id="KW-1185">Reference proteome</keyword>
<dbReference type="KEGG" id="ahw:NCTC11636_01977"/>
<dbReference type="AlphaFoldDB" id="A0A3S4RGI2"/>
<name>A0A3S4RGI2_9ACTO</name>
<dbReference type="Proteomes" id="UP000266895">
    <property type="component" value="Chromosome"/>
</dbReference>
<gene>
    <name evidence="2" type="ORF">NCTC11636_01977</name>
</gene>
<reference evidence="2 3" key="1">
    <citation type="submission" date="2018-12" db="EMBL/GenBank/DDBJ databases">
        <authorList>
            <consortium name="Pathogen Informatics"/>
        </authorList>
    </citation>
    <scope>NUCLEOTIDE SEQUENCE [LARGE SCALE GENOMIC DNA]</scope>
    <source>
        <strain evidence="2 3">NCTC11636</strain>
    </source>
</reference>
<sequence length="71" mass="7600">MTAPVRRAPVPAGPGRRSRAPGPGRDVISRRTVARIGRLGGPQRVSAEPVACFQAKAWMRAEVLARWGLVA</sequence>
<feature type="region of interest" description="Disordered" evidence="1">
    <location>
        <begin position="1"/>
        <end position="26"/>
    </location>
</feature>